<evidence type="ECO:0000313" key="4">
    <source>
        <dbReference type="Proteomes" id="UP001212997"/>
    </source>
</evidence>
<dbReference type="Proteomes" id="UP001212997">
    <property type="component" value="Unassembled WGS sequence"/>
</dbReference>
<keyword evidence="2" id="KW-1133">Transmembrane helix</keyword>
<evidence type="ECO:0000313" key="3">
    <source>
        <dbReference type="EMBL" id="KAJ3485373.1"/>
    </source>
</evidence>
<gene>
    <name evidence="3" type="ORF">NLI96_g4992</name>
</gene>
<feature type="region of interest" description="Disordered" evidence="1">
    <location>
        <begin position="110"/>
        <end position="132"/>
    </location>
</feature>
<reference evidence="3" key="1">
    <citation type="submission" date="2022-07" db="EMBL/GenBank/DDBJ databases">
        <title>Genome Sequence of Physisporinus lineatus.</title>
        <authorList>
            <person name="Buettner E."/>
        </authorList>
    </citation>
    <scope>NUCLEOTIDE SEQUENCE</scope>
    <source>
        <strain evidence="3">VT162</strain>
    </source>
</reference>
<dbReference type="AlphaFoldDB" id="A0AAD5YHD4"/>
<evidence type="ECO:0000256" key="1">
    <source>
        <dbReference type="SAM" id="MobiDB-lite"/>
    </source>
</evidence>
<name>A0AAD5YHD4_9APHY</name>
<proteinExistence type="predicted"/>
<dbReference type="EMBL" id="JANAWD010000155">
    <property type="protein sequence ID" value="KAJ3485373.1"/>
    <property type="molecule type" value="Genomic_DNA"/>
</dbReference>
<sequence>MVVPLASQPSSMPSARGEADEVGPHLGIVPETIAGIVVLSVVFIVAIVLLCMLGRKRQNAVHRPQAFRLFTTTQPPNTTSSPVVIPSRHSAMNSGACPNLLPKQTMSLHCTQPEPCSDTPPAGDARGAHLCD</sequence>
<keyword evidence="2" id="KW-0812">Transmembrane</keyword>
<protein>
    <submittedName>
        <fullName evidence="3">Uncharacterized protein</fullName>
    </submittedName>
</protein>
<feature type="transmembrane region" description="Helical" evidence="2">
    <location>
        <begin position="33"/>
        <end position="53"/>
    </location>
</feature>
<keyword evidence="2" id="KW-0472">Membrane</keyword>
<comment type="caution">
    <text evidence="3">The sequence shown here is derived from an EMBL/GenBank/DDBJ whole genome shotgun (WGS) entry which is preliminary data.</text>
</comment>
<keyword evidence="4" id="KW-1185">Reference proteome</keyword>
<accession>A0AAD5YHD4</accession>
<feature type="region of interest" description="Disordered" evidence="1">
    <location>
        <begin position="1"/>
        <end position="20"/>
    </location>
</feature>
<evidence type="ECO:0000256" key="2">
    <source>
        <dbReference type="SAM" id="Phobius"/>
    </source>
</evidence>
<organism evidence="3 4">
    <name type="scientific">Meripilus lineatus</name>
    <dbReference type="NCBI Taxonomy" id="2056292"/>
    <lineage>
        <taxon>Eukaryota</taxon>
        <taxon>Fungi</taxon>
        <taxon>Dikarya</taxon>
        <taxon>Basidiomycota</taxon>
        <taxon>Agaricomycotina</taxon>
        <taxon>Agaricomycetes</taxon>
        <taxon>Polyporales</taxon>
        <taxon>Meripilaceae</taxon>
        <taxon>Meripilus</taxon>
    </lineage>
</organism>